<proteinExistence type="predicted"/>
<organism evidence="1 2">
    <name type="scientific">Cytospora paraplurivora</name>
    <dbReference type="NCBI Taxonomy" id="2898453"/>
    <lineage>
        <taxon>Eukaryota</taxon>
        <taxon>Fungi</taxon>
        <taxon>Dikarya</taxon>
        <taxon>Ascomycota</taxon>
        <taxon>Pezizomycotina</taxon>
        <taxon>Sordariomycetes</taxon>
        <taxon>Sordariomycetidae</taxon>
        <taxon>Diaporthales</taxon>
        <taxon>Cytosporaceae</taxon>
        <taxon>Cytospora</taxon>
    </lineage>
</organism>
<gene>
    <name evidence="1" type="ORF">SLS53_000234</name>
</gene>
<dbReference type="AlphaFoldDB" id="A0AAN9UMB0"/>
<evidence type="ECO:0000313" key="1">
    <source>
        <dbReference type="EMBL" id="KAK7749656.1"/>
    </source>
</evidence>
<evidence type="ECO:0000313" key="2">
    <source>
        <dbReference type="Proteomes" id="UP001320245"/>
    </source>
</evidence>
<dbReference type="Proteomes" id="UP001320245">
    <property type="component" value="Unassembled WGS sequence"/>
</dbReference>
<sequence length="391" mass="43812">MAPPGGTVTAVNGDAMDLDEDEIDLNIEIPMPEDETLSIFDRYPEAFAVAQDGDARTPSGMRSAKVSVYGQLPKAPALDPDLLPYSYMTEHPGQVPQALLDLEKNPDAEAWAAKICKPQFVAPLPFTRLHAYNIDGEKAIEVQIKRAATHPSSYLIVVRGFKLLMKFRNMTIKGKAMYVFAHHINSNMLLPFDYVFLADEVCIHNRLDGRTIGLLLGRLFNGDRATLEVFNTQFLPANLEVVPVQTRGEIQKHFEGLGARLKRDPHTRPREMVQLLKILRYLADQALQDEQHREFVGRLMIKKPYKGLDNKTVEVPPGGKMVPPGAELPRCLRLSPHFMSYTGPKWPFNVNPKEVDVCGMLKDVVAKNPEPATICPRQLYKVLPNVLPSVE</sequence>
<keyword evidence="2" id="KW-1185">Reference proteome</keyword>
<protein>
    <submittedName>
        <fullName evidence="1">Uncharacterized protein</fullName>
    </submittedName>
</protein>
<dbReference type="EMBL" id="JAJSPL020000001">
    <property type="protein sequence ID" value="KAK7749656.1"/>
    <property type="molecule type" value="Genomic_DNA"/>
</dbReference>
<comment type="caution">
    <text evidence="1">The sequence shown here is derived from an EMBL/GenBank/DDBJ whole genome shotgun (WGS) entry which is preliminary data.</text>
</comment>
<accession>A0AAN9UMB0</accession>
<name>A0AAN9UMB0_9PEZI</name>
<reference evidence="1 2" key="1">
    <citation type="journal article" date="2023" name="PLoS ONE">
        <title>Cytospora paraplurivora sp. nov. isolated from orchards with fruit tree decline syndrome in Ontario, Canada.</title>
        <authorList>
            <person name="Ilyukhin E."/>
            <person name="Nguyen H.D.T."/>
            <person name="Castle A.J."/>
            <person name="Ellouze W."/>
        </authorList>
    </citation>
    <scope>NUCLEOTIDE SEQUENCE [LARGE SCALE GENOMIC DNA]</scope>
    <source>
        <strain evidence="1 2">FDS-564</strain>
    </source>
</reference>